<organism evidence="1 2">
    <name type="scientific">Tumebacillus algifaecis</name>
    <dbReference type="NCBI Taxonomy" id="1214604"/>
    <lineage>
        <taxon>Bacteria</taxon>
        <taxon>Bacillati</taxon>
        <taxon>Bacillota</taxon>
        <taxon>Bacilli</taxon>
        <taxon>Bacillales</taxon>
        <taxon>Alicyclobacillaceae</taxon>
        <taxon>Tumebacillus</taxon>
    </lineage>
</organism>
<evidence type="ECO:0000313" key="2">
    <source>
        <dbReference type="Proteomes" id="UP000214688"/>
    </source>
</evidence>
<reference evidence="1 2" key="1">
    <citation type="journal article" date="2015" name="Int. J. Syst. Evol. Microbiol.">
        <title>Tumebacillus algifaecis sp. nov., isolated from decomposing algal scum.</title>
        <authorList>
            <person name="Wu Y.F."/>
            <person name="Zhang B."/>
            <person name="Xing P."/>
            <person name="Wu Q.L."/>
            <person name="Liu S.J."/>
        </authorList>
    </citation>
    <scope>NUCLEOTIDE SEQUENCE [LARGE SCALE GENOMIC DNA]</scope>
    <source>
        <strain evidence="1 2">THMBR28</strain>
    </source>
</reference>
<evidence type="ECO:0000313" key="1">
    <source>
        <dbReference type="EMBL" id="ASS73973.1"/>
    </source>
</evidence>
<dbReference type="EMBL" id="CP022657">
    <property type="protein sequence ID" value="ASS73973.1"/>
    <property type="molecule type" value="Genomic_DNA"/>
</dbReference>
<name>A0A223CXY9_9BACL</name>
<dbReference type="KEGG" id="tab:CIG75_02570"/>
<dbReference type="Proteomes" id="UP000214688">
    <property type="component" value="Chromosome"/>
</dbReference>
<proteinExistence type="predicted"/>
<sequence length="60" mass="6829">MFVKQIWQVAIRFLVIAKKDDAVALKVNESCIAEIILIGAIPWCIYTLSRSAMICILKNY</sequence>
<keyword evidence="2" id="KW-1185">Reference proteome</keyword>
<gene>
    <name evidence="1" type="ORF">CIG75_02570</name>
</gene>
<protein>
    <submittedName>
        <fullName evidence="1">Uncharacterized protein</fullName>
    </submittedName>
</protein>
<accession>A0A223CXY9</accession>
<dbReference type="AlphaFoldDB" id="A0A223CXY9"/>